<feature type="domain" description="FAD-binding" evidence="4">
    <location>
        <begin position="20"/>
        <end position="364"/>
    </location>
</feature>
<name>A0ABP6ACE3_9ACTN</name>
<dbReference type="PANTHER" id="PTHR43004:SF19">
    <property type="entry name" value="BINDING MONOOXYGENASE, PUTATIVE (JCVI)-RELATED"/>
    <property type="match status" value="1"/>
</dbReference>
<dbReference type="PANTHER" id="PTHR43004">
    <property type="entry name" value="TRK SYSTEM POTASSIUM UPTAKE PROTEIN"/>
    <property type="match status" value="1"/>
</dbReference>
<evidence type="ECO:0000313" key="6">
    <source>
        <dbReference type="Proteomes" id="UP001499942"/>
    </source>
</evidence>
<evidence type="ECO:0000256" key="1">
    <source>
        <dbReference type="ARBA" id="ARBA00001974"/>
    </source>
</evidence>
<organism evidence="5 6">
    <name type="scientific">Streptomyces gobitricini</name>
    <dbReference type="NCBI Taxonomy" id="68211"/>
    <lineage>
        <taxon>Bacteria</taxon>
        <taxon>Bacillati</taxon>
        <taxon>Actinomycetota</taxon>
        <taxon>Actinomycetes</taxon>
        <taxon>Kitasatosporales</taxon>
        <taxon>Streptomycetaceae</taxon>
        <taxon>Streptomyces</taxon>
    </lineage>
</organism>
<dbReference type="Gene3D" id="3.40.30.120">
    <property type="match status" value="1"/>
</dbReference>
<dbReference type="SUPFAM" id="SSF51905">
    <property type="entry name" value="FAD/NAD(P)-binding domain"/>
    <property type="match status" value="1"/>
</dbReference>
<protein>
    <submittedName>
        <fullName evidence="5">FAD-dependent oxidoreductase</fullName>
    </submittedName>
</protein>
<dbReference type="Pfam" id="PF01494">
    <property type="entry name" value="FAD_binding_3"/>
    <property type="match status" value="1"/>
</dbReference>
<dbReference type="Gene3D" id="3.50.50.60">
    <property type="entry name" value="FAD/NAD(P)-binding domain"/>
    <property type="match status" value="1"/>
</dbReference>
<dbReference type="Proteomes" id="UP001499942">
    <property type="component" value="Unassembled WGS sequence"/>
</dbReference>
<dbReference type="PRINTS" id="PR00420">
    <property type="entry name" value="RNGMNOXGNASE"/>
</dbReference>
<dbReference type="NCBIfam" id="NF004832">
    <property type="entry name" value="PRK06184.1"/>
    <property type="match status" value="1"/>
</dbReference>
<evidence type="ECO:0000256" key="2">
    <source>
        <dbReference type="ARBA" id="ARBA00022630"/>
    </source>
</evidence>
<dbReference type="EMBL" id="BAAASR010000031">
    <property type="protein sequence ID" value="GAA2512234.1"/>
    <property type="molecule type" value="Genomic_DNA"/>
</dbReference>
<proteinExistence type="predicted"/>
<evidence type="ECO:0000256" key="3">
    <source>
        <dbReference type="ARBA" id="ARBA00022827"/>
    </source>
</evidence>
<keyword evidence="2" id="KW-0285">Flavoprotein</keyword>
<reference evidence="6" key="1">
    <citation type="journal article" date="2019" name="Int. J. Syst. Evol. Microbiol.">
        <title>The Global Catalogue of Microorganisms (GCM) 10K type strain sequencing project: providing services to taxonomists for standard genome sequencing and annotation.</title>
        <authorList>
            <consortium name="The Broad Institute Genomics Platform"/>
            <consortium name="The Broad Institute Genome Sequencing Center for Infectious Disease"/>
            <person name="Wu L."/>
            <person name="Ma J."/>
        </authorList>
    </citation>
    <scope>NUCLEOTIDE SEQUENCE [LARGE SCALE GENOMIC DNA]</scope>
    <source>
        <strain evidence="6">JCM 5062</strain>
    </source>
</reference>
<dbReference type="Pfam" id="PF21274">
    <property type="entry name" value="Rng_hyd_C"/>
    <property type="match status" value="1"/>
</dbReference>
<evidence type="ECO:0000313" key="5">
    <source>
        <dbReference type="EMBL" id="GAA2512234.1"/>
    </source>
</evidence>
<accession>A0ABP6ACE3</accession>
<dbReference type="InterPro" id="IPR036188">
    <property type="entry name" value="FAD/NAD-bd_sf"/>
</dbReference>
<keyword evidence="3" id="KW-0274">FAD</keyword>
<keyword evidence="6" id="KW-1185">Reference proteome</keyword>
<gene>
    <name evidence="5" type="ORF">GCM10010393_51350</name>
</gene>
<comment type="cofactor">
    <cofactor evidence="1">
        <name>FAD</name>
        <dbReference type="ChEBI" id="CHEBI:57692"/>
    </cofactor>
</comment>
<dbReference type="Gene3D" id="3.30.70.2450">
    <property type="match status" value="1"/>
</dbReference>
<comment type="caution">
    <text evidence="5">The sequence shown here is derived from an EMBL/GenBank/DDBJ whole genome shotgun (WGS) entry which is preliminary data.</text>
</comment>
<dbReference type="InterPro" id="IPR050641">
    <property type="entry name" value="RIFMO-like"/>
</dbReference>
<dbReference type="InterPro" id="IPR002938">
    <property type="entry name" value="FAD-bd"/>
</dbReference>
<dbReference type="RefSeq" id="WP_344365471.1">
    <property type="nucleotide sequence ID" value="NZ_BAAASR010000031.1"/>
</dbReference>
<sequence>MPTDPHHAGPRRGAPVQGAVDVLIVGAGPTGLALACDLARRGVRTHVVEAGERLFGGSRGKSLQPRTQEVLDDLGVMEAIRADGGPFPPMQTWRSGRREGTWRLLEQDPGAPASRYPEPWLVPQWRTQEILRDRLLALGGTVEYGTRLTSLHQTDRHVLAELTRADGSRRTLTVPYLVGCDGGHSTVRDSLGVTMKGEESDLHPAVVADVRVRGLDRDHWHIWLDDPDARGVGSLLLCPLPGTDEFQLNARADGEEHDLTPQAVRELIATRTHLPADAVTDVLWYSYYQPRTALAERFRDGRVLLAGDAAHAHPPGGGQGLNISVQDAYNLGWKLGQVVRHHAPDALLDSYEAERRPAAAHVLELSSRLYRAGRSPEGGSEKARHRGRLTHLLSAHYRDSALSTETRERLPDTAVRAGDRVPDLPCGTEDGGSRRLLELLRGPHFTLLVVDRTPPPVPSAVVTLRVPAGALAEALGAGLFLVRPDGHVGLAAQDPAHLDRYLVKVGLAKD</sequence>
<evidence type="ECO:0000259" key="4">
    <source>
        <dbReference type="Pfam" id="PF01494"/>
    </source>
</evidence>